<feature type="domain" description="C-type lectin" evidence="2">
    <location>
        <begin position="45"/>
        <end position="182"/>
    </location>
</feature>
<evidence type="ECO:0000256" key="1">
    <source>
        <dbReference type="ARBA" id="ARBA00023157"/>
    </source>
</evidence>
<feature type="domain" description="C-type lectin" evidence="2">
    <location>
        <begin position="208"/>
        <end position="322"/>
    </location>
</feature>
<keyword evidence="1" id="KW-1015">Disulfide bond</keyword>
<feature type="domain" description="C-type lectin" evidence="2">
    <location>
        <begin position="347"/>
        <end position="451"/>
    </location>
</feature>
<dbReference type="PROSITE" id="PS50041">
    <property type="entry name" value="C_TYPE_LECTIN_2"/>
    <property type="match status" value="3"/>
</dbReference>
<feature type="non-terminal residue" evidence="3">
    <location>
        <position position="491"/>
    </location>
</feature>
<keyword evidence="4" id="KW-1185">Reference proteome</keyword>
<evidence type="ECO:0000313" key="4">
    <source>
        <dbReference type="Proteomes" id="UP000678393"/>
    </source>
</evidence>
<protein>
    <recommendedName>
        <fullName evidence="2">C-type lectin domain-containing protein</fullName>
    </recommendedName>
</protein>
<dbReference type="Proteomes" id="UP000678393">
    <property type="component" value="Unassembled WGS sequence"/>
</dbReference>
<dbReference type="SUPFAM" id="SSF56436">
    <property type="entry name" value="C-type lectin-like"/>
    <property type="match status" value="3"/>
</dbReference>
<accession>A0A8S3YVZ8</accession>
<dbReference type="AlphaFoldDB" id="A0A8S3YVZ8"/>
<dbReference type="InterPro" id="IPR016187">
    <property type="entry name" value="CTDL_fold"/>
</dbReference>
<gene>
    <name evidence="3" type="ORF">CUNI_LOCUS6517</name>
</gene>
<feature type="non-terminal residue" evidence="3">
    <location>
        <position position="1"/>
    </location>
</feature>
<reference evidence="3" key="1">
    <citation type="submission" date="2021-04" db="EMBL/GenBank/DDBJ databases">
        <authorList>
            <consortium name="Molecular Ecology Group"/>
        </authorList>
    </citation>
    <scope>NUCLEOTIDE SEQUENCE</scope>
</reference>
<comment type="caution">
    <text evidence="3">The sequence shown here is derived from an EMBL/GenBank/DDBJ whole genome shotgun (WGS) entry which is preliminary data.</text>
</comment>
<dbReference type="InterPro" id="IPR050111">
    <property type="entry name" value="C-type_lectin/snaclec_domain"/>
</dbReference>
<organism evidence="3 4">
    <name type="scientific">Candidula unifasciata</name>
    <dbReference type="NCBI Taxonomy" id="100452"/>
    <lineage>
        <taxon>Eukaryota</taxon>
        <taxon>Metazoa</taxon>
        <taxon>Spiralia</taxon>
        <taxon>Lophotrochozoa</taxon>
        <taxon>Mollusca</taxon>
        <taxon>Gastropoda</taxon>
        <taxon>Heterobranchia</taxon>
        <taxon>Euthyneura</taxon>
        <taxon>Panpulmonata</taxon>
        <taxon>Eupulmonata</taxon>
        <taxon>Stylommatophora</taxon>
        <taxon>Helicina</taxon>
        <taxon>Helicoidea</taxon>
        <taxon>Geomitridae</taxon>
        <taxon>Candidula</taxon>
    </lineage>
</organism>
<dbReference type="Gene3D" id="3.10.100.10">
    <property type="entry name" value="Mannose-Binding Protein A, subunit A"/>
    <property type="match status" value="3"/>
</dbReference>
<dbReference type="InterPro" id="IPR001304">
    <property type="entry name" value="C-type_lectin-like"/>
</dbReference>
<sequence>IWQDEECMADHGYVCKKLNDTSLTESQAISPVYNGTCPMGFVSAVNNKCYYIGGQGNLTSDDPKRNWEDARNYCRNLTSPTLVDIGSLHSLADQDFVTSLMYDLSSDLWIGLSDRLVANQYRWQDNREVTYTNWASGQPVRHFPWSLNKDNCVEMLRNPHRPDDTSKWNDAPCSKKSAFLCQTLQLLPPSTTSSANSSSVCPANFFLYKSTCYSVETDMKTWPDARNSCQALNGDLASTSDIFEVARLHLAVLNSNVIGQAWIGMKFDQASSEYVFSDGWPVKQTFWSAGNPDLQTNDSCVALSLATWNDTLCSEFLPYICEIKSEVPPAPTPAPDGDCTDASQVVFGDYCYVAKVNDFVSWPEASYKCENHFLKSYLEHVAVPDSSGLMPRGVWLGLQKDPQGGYRWSDQSQVTYFNWGEGEPSTQNNRWIDEECVALYRDSGQWNDLPCISQKLGFVCKTSKLFPSTSSIVTEPAQASVVTSGEIVTTA</sequence>
<dbReference type="CDD" id="cd00037">
    <property type="entry name" value="CLECT"/>
    <property type="match status" value="3"/>
</dbReference>
<dbReference type="PROSITE" id="PS00615">
    <property type="entry name" value="C_TYPE_LECTIN_1"/>
    <property type="match status" value="1"/>
</dbReference>
<evidence type="ECO:0000259" key="2">
    <source>
        <dbReference type="PROSITE" id="PS50041"/>
    </source>
</evidence>
<dbReference type="OrthoDB" id="6285323at2759"/>
<dbReference type="InterPro" id="IPR016186">
    <property type="entry name" value="C-type_lectin-like/link_sf"/>
</dbReference>
<dbReference type="PANTHER" id="PTHR22803">
    <property type="entry name" value="MANNOSE, PHOSPHOLIPASE, LECTIN RECEPTOR RELATED"/>
    <property type="match status" value="1"/>
</dbReference>
<evidence type="ECO:0000313" key="3">
    <source>
        <dbReference type="EMBL" id="CAG5120959.1"/>
    </source>
</evidence>
<dbReference type="SMART" id="SM00034">
    <property type="entry name" value="CLECT"/>
    <property type="match status" value="3"/>
</dbReference>
<dbReference type="EMBL" id="CAJHNH020001001">
    <property type="protein sequence ID" value="CAG5120959.1"/>
    <property type="molecule type" value="Genomic_DNA"/>
</dbReference>
<proteinExistence type="predicted"/>
<dbReference type="InterPro" id="IPR018378">
    <property type="entry name" value="C-type_lectin_CS"/>
</dbReference>
<name>A0A8S3YVZ8_9EUPU</name>
<dbReference type="Pfam" id="PF00059">
    <property type="entry name" value="Lectin_C"/>
    <property type="match status" value="3"/>
</dbReference>